<dbReference type="InterPro" id="IPR007479">
    <property type="entry name" value="ISC_FeS_clus_asmbl_IscsX"/>
</dbReference>
<gene>
    <name evidence="1" type="primary">iscX</name>
    <name evidence="1" type="ORF">DRF75_01670</name>
</gene>
<organism evidence="1 2">
    <name type="scientific">Ehrlichia minasensis</name>
    <dbReference type="NCBI Taxonomy" id="1242993"/>
    <lineage>
        <taxon>Bacteria</taxon>
        <taxon>Pseudomonadati</taxon>
        <taxon>Pseudomonadota</taxon>
        <taxon>Alphaproteobacteria</taxon>
        <taxon>Rickettsiales</taxon>
        <taxon>Anaplasmataceae</taxon>
        <taxon>Ehrlichia</taxon>
    </lineage>
</organism>
<protein>
    <submittedName>
        <fullName evidence="1">Fe-S assembly protein IscX</fullName>
    </submittedName>
</protein>
<dbReference type="GO" id="GO:0008198">
    <property type="term" value="F:ferrous iron binding"/>
    <property type="evidence" value="ECO:0007669"/>
    <property type="project" value="TreeGrafter"/>
</dbReference>
<dbReference type="EMBL" id="QOHL01000005">
    <property type="protein sequence ID" value="RZB12888.1"/>
    <property type="molecule type" value="Genomic_DNA"/>
</dbReference>
<dbReference type="STRING" id="1242993.ehr_00254"/>
<dbReference type="PANTHER" id="PTHR37532">
    <property type="entry name" value="PROTEIN ISCX"/>
    <property type="match status" value="1"/>
</dbReference>
<dbReference type="AlphaFoldDB" id="A0A4Q6IC54"/>
<proteinExistence type="predicted"/>
<dbReference type="Gene3D" id="1.10.10.600">
    <property type="entry name" value="IscX-like"/>
    <property type="match status" value="1"/>
</dbReference>
<evidence type="ECO:0000313" key="2">
    <source>
        <dbReference type="Proteomes" id="UP000293377"/>
    </source>
</evidence>
<dbReference type="InterPro" id="IPR036762">
    <property type="entry name" value="IscX-like_sf"/>
</dbReference>
<keyword evidence="2" id="KW-1185">Reference proteome</keyword>
<evidence type="ECO:0000313" key="1">
    <source>
        <dbReference type="EMBL" id="RZB12888.1"/>
    </source>
</evidence>
<dbReference type="Pfam" id="PF04384">
    <property type="entry name" value="Fe-S_assembly"/>
    <property type="match status" value="1"/>
</dbReference>
<sequence length="66" mass="7947">MKWNDIESIAMSLEDHYPKHDIFDTRFTDLRLMILGLPDFDDDKNGCNEKILESIQLAWYEERKNK</sequence>
<dbReference type="OrthoDB" id="9800346at2"/>
<accession>A0A4Q6IC54</accession>
<dbReference type="PANTHER" id="PTHR37532:SF1">
    <property type="entry name" value="PROTEIN ISCX"/>
    <property type="match status" value="1"/>
</dbReference>
<dbReference type="GO" id="GO:0005829">
    <property type="term" value="C:cytosol"/>
    <property type="evidence" value="ECO:0007669"/>
    <property type="project" value="TreeGrafter"/>
</dbReference>
<name>A0A4Q6IC54_9RICK</name>
<dbReference type="GO" id="GO:0016226">
    <property type="term" value="P:iron-sulfur cluster assembly"/>
    <property type="evidence" value="ECO:0007669"/>
    <property type="project" value="UniProtKB-UniRule"/>
</dbReference>
<reference evidence="1 2" key="1">
    <citation type="submission" date="2018-06" db="EMBL/GenBank/DDBJ databases">
        <title>Complete Genome Sequence of Ehrlichia minasensis Isolated From Cattle.</title>
        <authorList>
            <person name="Aguiar D.M."/>
            <person name="Araujo J.P.A.Jr."/>
            <person name="Nakazato L."/>
            <person name="Bard E."/>
            <person name="Cabezas-Cruz A."/>
        </authorList>
    </citation>
    <scope>NUCLEOTIDE SEQUENCE [LARGE SCALE GENOMIC DNA]</scope>
    <source>
        <strain evidence="1 2">B11</strain>
    </source>
</reference>
<dbReference type="NCBIfam" id="TIGR03412">
    <property type="entry name" value="iscX_yfhJ"/>
    <property type="match status" value="1"/>
</dbReference>
<dbReference type="SUPFAM" id="SSF140319">
    <property type="entry name" value="IscX-like"/>
    <property type="match status" value="1"/>
</dbReference>
<dbReference type="Proteomes" id="UP000293377">
    <property type="component" value="Unassembled WGS sequence"/>
</dbReference>
<comment type="caution">
    <text evidence="1">The sequence shown here is derived from an EMBL/GenBank/DDBJ whole genome shotgun (WGS) entry which is preliminary data.</text>
</comment>
<dbReference type="RefSeq" id="WP_045170847.1">
    <property type="nucleotide sequence ID" value="NZ_QOHL01000005.1"/>
</dbReference>
<dbReference type="PIRSF" id="PIRSF039003">
    <property type="entry name" value="IscX"/>
    <property type="match status" value="1"/>
</dbReference>